<accession>A0A239J7D0</accession>
<sequence length="138" mass="15635">MSYVIAGDQFVNSEDVLKDIMNAFDFKEVKDITKASKRDDALVYQIIQEAVALKEQMELESIGETLTKEEVINELMATADENIVFIEDVIPESFISYGYSYCYDEDAEEIKSVFVAIDEAVGEKKLKDVVNRVLNSID</sequence>
<keyword evidence="2" id="KW-1185">Reference proteome</keyword>
<protein>
    <submittedName>
        <fullName evidence="1">Uncharacterized protein</fullName>
    </submittedName>
</protein>
<dbReference type="RefSeq" id="WP_089284847.1">
    <property type="nucleotide sequence ID" value="NZ_FZOJ01000033.1"/>
</dbReference>
<dbReference type="OrthoDB" id="1755920at2"/>
<dbReference type="EMBL" id="FZOJ01000033">
    <property type="protein sequence ID" value="SNT00564.1"/>
    <property type="molecule type" value="Genomic_DNA"/>
</dbReference>
<gene>
    <name evidence="1" type="ORF">SAMN05446037_10337</name>
</gene>
<reference evidence="1 2" key="1">
    <citation type="submission" date="2017-06" db="EMBL/GenBank/DDBJ databases">
        <authorList>
            <person name="Kim H.J."/>
            <person name="Triplett B.A."/>
        </authorList>
    </citation>
    <scope>NUCLEOTIDE SEQUENCE [LARGE SCALE GENOMIC DNA]</scope>
    <source>
        <strain evidence="1 2">SCA</strain>
    </source>
</reference>
<dbReference type="Proteomes" id="UP000198304">
    <property type="component" value="Unassembled WGS sequence"/>
</dbReference>
<dbReference type="AlphaFoldDB" id="A0A239J7D0"/>
<organism evidence="1 2">
    <name type="scientific">Anaerovirgula multivorans</name>
    <dbReference type="NCBI Taxonomy" id="312168"/>
    <lineage>
        <taxon>Bacteria</taxon>
        <taxon>Bacillati</taxon>
        <taxon>Bacillota</taxon>
        <taxon>Clostridia</taxon>
        <taxon>Peptostreptococcales</taxon>
        <taxon>Natronincolaceae</taxon>
        <taxon>Anaerovirgula</taxon>
    </lineage>
</organism>
<name>A0A239J7D0_9FIRM</name>
<evidence type="ECO:0000313" key="2">
    <source>
        <dbReference type="Proteomes" id="UP000198304"/>
    </source>
</evidence>
<proteinExistence type="predicted"/>
<evidence type="ECO:0000313" key="1">
    <source>
        <dbReference type="EMBL" id="SNT00564.1"/>
    </source>
</evidence>